<keyword evidence="3" id="KW-0964">Secreted</keyword>
<evidence type="ECO:0000256" key="6">
    <source>
        <dbReference type="ARBA" id="ARBA00022825"/>
    </source>
</evidence>
<dbReference type="Proteomes" id="UP000095300">
    <property type="component" value="Unassembled WGS sequence"/>
</dbReference>
<keyword evidence="5 8" id="KW-0378">Hydrolase</keyword>
<dbReference type="GO" id="GO:0005576">
    <property type="term" value="C:extracellular region"/>
    <property type="evidence" value="ECO:0007669"/>
    <property type="project" value="UniProtKB-SubCell"/>
</dbReference>
<evidence type="ECO:0000256" key="1">
    <source>
        <dbReference type="ARBA" id="ARBA00004239"/>
    </source>
</evidence>
<organism evidence="11 12">
    <name type="scientific">Stomoxys calcitrans</name>
    <name type="common">Stable fly</name>
    <name type="synonym">Conops calcitrans</name>
    <dbReference type="NCBI Taxonomy" id="35570"/>
    <lineage>
        <taxon>Eukaryota</taxon>
        <taxon>Metazoa</taxon>
        <taxon>Ecdysozoa</taxon>
        <taxon>Arthropoda</taxon>
        <taxon>Hexapoda</taxon>
        <taxon>Insecta</taxon>
        <taxon>Pterygota</taxon>
        <taxon>Neoptera</taxon>
        <taxon>Endopterygota</taxon>
        <taxon>Diptera</taxon>
        <taxon>Brachycera</taxon>
        <taxon>Muscomorpha</taxon>
        <taxon>Muscoidea</taxon>
        <taxon>Muscidae</taxon>
        <taxon>Stomoxys</taxon>
    </lineage>
</organism>
<comment type="subcellular location">
    <subcellularLocation>
        <location evidence="1">Secreted</location>
        <location evidence="1">Extracellular space</location>
    </subcellularLocation>
</comment>
<keyword evidence="7" id="KW-1015">Disulfide bond</keyword>
<dbReference type="PANTHER" id="PTHR24276:SF91">
    <property type="entry name" value="AT26814P-RELATED"/>
    <property type="match status" value="1"/>
</dbReference>
<dbReference type="SMART" id="SM00020">
    <property type="entry name" value="Tryp_SPc"/>
    <property type="match status" value="1"/>
</dbReference>
<proteinExistence type="inferred from homology"/>
<keyword evidence="4 8" id="KW-0645">Protease</keyword>
<dbReference type="FunFam" id="2.40.10.10:FF:000036">
    <property type="entry name" value="Trypsin beta"/>
    <property type="match status" value="1"/>
</dbReference>
<keyword evidence="12" id="KW-1185">Reference proteome</keyword>
<dbReference type="InterPro" id="IPR050430">
    <property type="entry name" value="Peptidase_S1"/>
</dbReference>
<dbReference type="PRINTS" id="PR00722">
    <property type="entry name" value="CHYMOTRYPSIN"/>
</dbReference>
<dbReference type="InterPro" id="IPR001314">
    <property type="entry name" value="Peptidase_S1A"/>
</dbReference>
<keyword evidence="9" id="KW-0732">Signal</keyword>
<dbReference type="EnsemblMetazoa" id="SCAU001177-RC">
    <property type="protein sequence ID" value="SCAU001177-PC"/>
    <property type="gene ID" value="SCAU001177"/>
</dbReference>
<evidence type="ECO:0000256" key="2">
    <source>
        <dbReference type="ARBA" id="ARBA00007664"/>
    </source>
</evidence>
<gene>
    <name evidence="11" type="primary">106083520</name>
</gene>
<dbReference type="Gene3D" id="2.40.10.10">
    <property type="entry name" value="Trypsin-like serine proteases"/>
    <property type="match status" value="1"/>
</dbReference>
<accession>A0A1I8NQM3</accession>
<feature type="domain" description="Peptidase S1" evidence="10">
    <location>
        <begin position="48"/>
        <end position="289"/>
    </location>
</feature>
<name>A0A1I8NQM3_STOCA</name>
<dbReference type="PROSITE" id="PS00134">
    <property type="entry name" value="TRYPSIN_HIS"/>
    <property type="match status" value="1"/>
</dbReference>
<dbReference type="FunFam" id="2.40.10.10:FF:000068">
    <property type="entry name" value="transmembrane protease serine 2"/>
    <property type="match status" value="1"/>
</dbReference>
<dbReference type="PANTHER" id="PTHR24276">
    <property type="entry name" value="POLYSERASE-RELATED"/>
    <property type="match status" value="1"/>
</dbReference>
<dbReference type="AlphaFoldDB" id="A0A1I8NQM3"/>
<dbReference type="PROSITE" id="PS00135">
    <property type="entry name" value="TRYPSIN_SER"/>
    <property type="match status" value="1"/>
</dbReference>
<evidence type="ECO:0000256" key="4">
    <source>
        <dbReference type="ARBA" id="ARBA00022670"/>
    </source>
</evidence>
<feature type="chain" id="PRO_5009325337" description="Peptidase S1 domain-containing protein" evidence="9">
    <location>
        <begin position="23"/>
        <end position="311"/>
    </location>
</feature>
<dbReference type="GO" id="GO:0004252">
    <property type="term" value="F:serine-type endopeptidase activity"/>
    <property type="evidence" value="ECO:0007669"/>
    <property type="project" value="InterPro"/>
</dbReference>
<evidence type="ECO:0000256" key="9">
    <source>
        <dbReference type="SAM" id="SignalP"/>
    </source>
</evidence>
<dbReference type="InterPro" id="IPR043504">
    <property type="entry name" value="Peptidase_S1_PA_chymotrypsin"/>
</dbReference>
<evidence type="ECO:0000256" key="5">
    <source>
        <dbReference type="ARBA" id="ARBA00022801"/>
    </source>
</evidence>
<keyword evidence="6 8" id="KW-0720">Serine protease</keyword>
<evidence type="ECO:0000313" key="12">
    <source>
        <dbReference type="Proteomes" id="UP000095300"/>
    </source>
</evidence>
<evidence type="ECO:0000256" key="3">
    <source>
        <dbReference type="ARBA" id="ARBA00022525"/>
    </source>
</evidence>
<dbReference type="InterPro" id="IPR001254">
    <property type="entry name" value="Trypsin_dom"/>
</dbReference>
<dbReference type="OrthoDB" id="10059102at2759"/>
<evidence type="ECO:0000256" key="8">
    <source>
        <dbReference type="RuleBase" id="RU363034"/>
    </source>
</evidence>
<dbReference type="CDD" id="cd00190">
    <property type="entry name" value="Tryp_SPc"/>
    <property type="match status" value="1"/>
</dbReference>
<sequence length="311" mass="34809">MSLVFKCFIFLIILLNCHICQTSNISGIKNDNGLQQVLKKDYHSFYRITGGYRPSNTTLAKYVVSIRKRNRFSSIYQRYFGATHLCGGSILSPTLILTAAHCLVFDGRKARASSLEVVAKTPKRLEKTSVTQVLEISKIIPHRRYSSKRFPCDIGLIKLKDEIKLDGKWAESIKLPDNKPTAYMNCTVVGWGKMYEKGPLSNEILYVSATIFRHSYCKRVLPTFGGKKICAGDLLYPERDSCQGDSGGPLICDGFVTGIVSYGYGCAAGYPSVYTNVFSYLDWIKENTGTSRKLSLKLISCAILFNALLFY</sequence>
<dbReference type="VEuPathDB" id="VectorBase:SCAU001177"/>
<protein>
    <recommendedName>
        <fullName evidence="10">Peptidase S1 domain-containing protein</fullName>
    </recommendedName>
</protein>
<reference evidence="11" key="1">
    <citation type="submission" date="2020-05" db="UniProtKB">
        <authorList>
            <consortium name="EnsemblMetazoa"/>
        </authorList>
    </citation>
    <scope>IDENTIFICATION</scope>
    <source>
        <strain evidence="11">USDA</strain>
    </source>
</reference>
<evidence type="ECO:0000256" key="7">
    <source>
        <dbReference type="ARBA" id="ARBA00023157"/>
    </source>
</evidence>
<feature type="signal peptide" evidence="9">
    <location>
        <begin position="1"/>
        <end position="22"/>
    </location>
</feature>
<evidence type="ECO:0000259" key="10">
    <source>
        <dbReference type="PROSITE" id="PS50240"/>
    </source>
</evidence>
<dbReference type="SUPFAM" id="SSF50494">
    <property type="entry name" value="Trypsin-like serine proteases"/>
    <property type="match status" value="1"/>
</dbReference>
<dbReference type="PROSITE" id="PS50240">
    <property type="entry name" value="TRYPSIN_DOM"/>
    <property type="match status" value="1"/>
</dbReference>
<dbReference type="GO" id="GO:0006508">
    <property type="term" value="P:proteolysis"/>
    <property type="evidence" value="ECO:0007669"/>
    <property type="project" value="UniProtKB-KW"/>
</dbReference>
<dbReference type="InterPro" id="IPR033116">
    <property type="entry name" value="TRYPSIN_SER"/>
</dbReference>
<dbReference type="InterPro" id="IPR009003">
    <property type="entry name" value="Peptidase_S1_PA"/>
</dbReference>
<dbReference type="Pfam" id="PF00089">
    <property type="entry name" value="Trypsin"/>
    <property type="match status" value="1"/>
</dbReference>
<evidence type="ECO:0000313" key="11">
    <source>
        <dbReference type="EnsemblMetazoa" id="SCAU001177-PC"/>
    </source>
</evidence>
<dbReference type="InterPro" id="IPR018114">
    <property type="entry name" value="TRYPSIN_HIS"/>
</dbReference>
<comment type="similarity">
    <text evidence="2">Belongs to the peptidase S1 family.</text>
</comment>